<sequence length="106" mass="12072">MAPFEEVVLGRQLDAVTRVLGLFTDQSLTASDVFNVLAQAETDAQYLCGFVDLNQYDDEKRVIIEHAINRKLVTIDTDKHLSLTLEGRERAKKELPEPIEESIRNR</sequence>
<accession>A0A1F8FMQ8</accession>
<dbReference type="AlphaFoldDB" id="A0A1F8FMQ8"/>
<evidence type="ECO:0000313" key="2">
    <source>
        <dbReference type="Proteomes" id="UP000176581"/>
    </source>
</evidence>
<dbReference type="EMBL" id="MGJV01000026">
    <property type="protein sequence ID" value="OGN14404.1"/>
    <property type="molecule type" value="Genomic_DNA"/>
</dbReference>
<comment type="caution">
    <text evidence="1">The sequence shown here is derived from an EMBL/GenBank/DDBJ whole genome shotgun (WGS) entry which is preliminary data.</text>
</comment>
<gene>
    <name evidence="1" type="ORF">A3J47_03115</name>
</gene>
<reference evidence="1 2" key="1">
    <citation type="journal article" date="2016" name="Nat. Commun.">
        <title>Thousands of microbial genomes shed light on interconnected biogeochemical processes in an aquifer system.</title>
        <authorList>
            <person name="Anantharaman K."/>
            <person name="Brown C.T."/>
            <person name="Hug L.A."/>
            <person name="Sharon I."/>
            <person name="Castelle C.J."/>
            <person name="Probst A.J."/>
            <person name="Thomas B.C."/>
            <person name="Singh A."/>
            <person name="Wilkins M.J."/>
            <person name="Karaoz U."/>
            <person name="Brodie E.L."/>
            <person name="Williams K.H."/>
            <person name="Hubbard S.S."/>
            <person name="Banfield J.F."/>
        </authorList>
    </citation>
    <scope>NUCLEOTIDE SEQUENCE [LARGE SCALE GENOMIC DNA]</scope>
</reference>
<dbReference type="Proteomes" id="UP000176581">
    <property type="component" value="Unassembled WGS sequence"/>
</dbReference>
<protein>
    <submittedName>
        <fullName evidence="1">Uncharacterized protein</fullName>
    </submittedName>
</protein>
<organism evidence="1 2">
    <name type="scientific">Candidatus Yanofskybacteria bacterium RIFCSPHIGHO2_02_FULL_43_22</name>
    <dbReference type="NCBI Taxonomy" id="1802681"/>
    <lineage>
        <taxon>Bacteria</taxon>
        <taxon>Candidatus Yanofskyibacteriota</taxon>
    </lineage>
</organism>
<proteinExistence type="predicted"/>
<evidence type="ECO:0000313" key="1">
    <source>
        <dbReference type="EMBL" id="OGN14404.1"/>
    </source>
</evidence>
<name>A0A1F8FMQ8_9BACT</name>